<protein>
    <recommendedName>
        <fullName evidence="4">Glycine-rich protein</fullName>
    </recommendedName>
</protein>
<evidence type="ECO:0000313" key="3">
    <source>
        <dbReference type="Proteomes" id="UP000467841"/>
    </source>
</evidence>
<reference evidence="2" key="1">
    <citation type="submission" date="2020-01" db="EMBL/GenBank/DDBJ databases">
        <authorList>
            <person name="Mishra B."/>
        </authorList>
    </citation>
    <scope>NUCLEOTIDE SEQUENCE [LARGE SCALE GENOMIC DNA]</scope>
</reference>
<name>A0A6D2IR10_9BRAS</name>
<accession>A0A6D2IR10</accession>
<keyword evidence="1" id="KW-0732">Signal</keyword>
<proteinExistence type="predicted"/>
<dbReference type="EMBL" id="CACVBM020001063">
    <property type="protein sequence ID" value="CAA7028052.1"/>
    <property type="molecule type" value="Genomic_DNA"/>
</dbReference>
<feature type="chain" id="PRO_5025538514" description="Glycine-rich protein" evidence="1">
    <location>
        <begin position="27"/>
        <end position="148"/>
    </location>
</feature>
<dbReference type="OrthoDB" id="1114308at2759"/>
<feature type="signal peptide" evidence="1">
    <location>
        <begin position="1"/>
        <end position="26"/>
    </location>
</feature>
<evidence type="ECO:0008006" key="4">
    <source>
        <dbReference type="Google" id="ProtNLM"/>
    </source>
</evidence>
<gene>
    <name evidence="2" type="ORF">MERR_LOCUS15287</name>
</gene>
<comment type="caution">
    <text evidence="2">The sequence shown here is derived from an EMBL/GenBank/DDBJ whole genome shotgun (WGS) entry which is preliminary data.</text>
</comment>
<sequence length="148" mass="14529">MGRLVNGVGLLALLWFHVFVVHNVVARDSLSFSKYEEEKTVIGGNDKGGDTGCEIGNCGVIGCGDYGGGAESGRDGSGGGDYGCGGIGGNIGIGSIRAPSPTASGLCNGDVCDGRERKSEGSGIGKGRGFGGEVGTGFGFGGGGTGHH</sequence>
<dbReference type="AlphaFoldDB" id="A0A6D2IR10"/>
<organism evidence="2 3">
    <name type="scientific">Microthlaspi erraticum</name>
    <dbReference type="NCBI Taxonomy" id="1685480"/>
    <lineage>
        <taxon>Eukaryota</taxon>
        <taxon>Viridiplantae</taxon>
        <taxon>Streptophyta</taxon>
        <taxon>Embryophyta</taxon>
        <taxon>Tracheophyta</taxon>
        <taxon>Spermatophyta</taxon>
        <taxon>Magnoliopsida</taxon>
        <taxon>eudicotyledons</taxon>
        <taxon>Gunneridae</taxon>
        <taxon>Pentapetalae</taxon>
        <taxon>rosids</taxon>
        <taxon>malvids</taxon>
        <taxon>Brassicales</taxon>
        <taxon>Brassicaceae</taxon>
        <taxon>Coluteocarpeae</taxon>
        <taxon>Microthlaspi</taxon>
    </lineage>
</organism>
<evidence type="ECO:0000256" key="1">
    <source>
        <dbReference type="SAM" id="SignalP"/>
    </source>
</evidence>
<evidence type="ECO:0000313" key="2">
    <source>
        <dbReference type="EMBL" id="CAA7028052.1"/>
    </source>
</evidence>
<keyword evidence="3" id="KW-1185">Reference proteome</keyword>
<dbReference type="Proteomes" id="UP000467841">
    <property type="component" value="Unassembled WGS sequence"/>
</dbReference>